<reference evidence="14" key="1">
    <citation type="journal article" date="2020" name="Fungal Divers.">
        <title>Resolving the Mortierellaceae phylogeny through synthesis of multi-gene phylogenetics and phylogenomics.</title>
        <authorList>
            <person name="Vandepol N."/>
            <person name="Liber J."/>
            <person name="Desiro A."/>
            <person name="Na H."/>
            <person name="Kennedy M."/>
            <person name="Barry K."/>
            <person name="Grigoriev I.V."/>
            <person name="Miller A.N."/>
            <person name="O'Donnell K."/>
            <person name="Stajich J.E."/>
            <person name="Bonito G."/>
        </authorList>
    </citation>
    <scope>NUCLEOTIDE SEQUENCE</scope>
    <source>
        <strain evidence="14">KOD1015</strain>
    </source>
</reference>
<evidence type="ECO:0000259" key="12">
    <source>
        <dbReference type="PROSITE" id="PS50016"/>
    </source>
</evidence>
<organism evidence="14 15">
    <name type="scientific">Lunasporangiospora selenospora</name>
    <dbReference type="NCBI Taxonomy" id="979761"/>
    <lineage>
        <taxon>Eukaryota</taxon>
        <taxon>Fungi</taxon>
        <taxon>Fungi incertae sedis</taxon>
        <taxon>Mucoromycota</taxon>
        <taxon>Mortierellomycotina</taxon>
        <taxon>Mortierellomycetes</taxon>
        <taxon>Mortierellales</taxon>
        <taxon>Mortierellaceae</taxon>
        <taxon>Lunasporangiospora</taxon>
    </lineage>
</organism>
<dbReference type="Gene3D" id="3.30.40.10">
    <property type="entry name" value="Zinc/RING finger domain, C3HC4 (zinc finger)"/>
    <property type="match status" value="2"/>
</dbReference>
<evidence type="ECO:0000256" key="2">
    <source>
        <dbReference type="ARBA" id="ARBA00022723"/>
    </source>
</evidence>
<feature type="compositionally biased region" description="Polar residues" evidence="10">
    <location>
        <begin position="334"/>
        <end position="351"/>
    </location>
</feature>
<dbReference type="SUPFAM" id="SSF57903">
    <property type="entry name" value="FYVE/PHD zinc finger"/>
    <property type="match status" value="1"/>
</dbReference>
<dbReference type="CDD" id="cd15492">
    <property type="entry name" value="PHD_BRPF_JADE_like"/>
    <property type="match status" value="1"/>
</dbReference>
<comment type="caution">
    <text evidence="14">The sequence shown here is derived from an EMBL/GenBank/DDBJ whole genome shotgun (WGS) entry which is preliminary data.</text>
</comment>
<dbReference type="GO" id="GO:0006325">
    <property type="term" value="P:chromatin organization"/>
    <property type="evidence" value="ECO:0007669"/>
    <property type="project" value="UniProtKB-ARBA"/>
</dbReference>
<evidence type="ECO:0000259" key="11">
    <source>
        <dbReference type="PROSITE" id="PS50014"/>
    </source>
</evidence>
<keyword evidence="3" id="KW-0677">Repeat</keyword>
<proteinExistence type="predicted"/>
<dbReference type="InterPro" id="IPR034732">
    <property type="entry name" value="EPHD"/>
</dbReference>
<keyword evidence="6 8" id="KW-0103">Bromodomain</keyword>
<feature type="domain" description="PHD-type" evidence="12">
    <location>
        <begin position="495"/>
        <end position="545"/>
    </location>
</feature>
<evidence type="ECO:0000256" key="6">
    <source>
        <dbReference type="ARBA" id="ARBA00023117"/>
    </source>
</evidence>
<dbReference type="InterPro" id="IPR036427">
    <property type="entry name" value="Bromodomain-like_sf"/>
</dbReference>
<feature type="compositionally biased region" description="Polar residues" evidence="10">
    <location>
        <begin position="288"/>
        <end position="298"/>
    </location>
</feature>
<feature type="non-terminal residue" evidence="14">
    <location>
        <position position="1530"/>
    </location>
</feature>
<feature type="compositionally biased region" description="Acidic residues" evidence="10">
    <location>
        <begin position="1238"/>
        <end position="1250"/>
    </location>
</feature>
<evidence type="ECO:0000256" key="1">
    <source>
        <dbReference type="ARBA" id="ARBA00004123"/>
    </source>
</evidence>
<dbReference type="InterPro" id="IPR001487">
    <property type="entry name" value="Bromodomain"/>
</dbReference>
<dbReference type="Gene3D" id="1.20.920.10">
    <property type="entry name" value="Bromodomain-like"/>
    <property type="match status" value="1"/>
</dbReference>
<dbReference type="InterPro" id="IPR013083">
    <property type="entry name" value="Znf_RING/FYVE/PHD"/>
</dbReference>
<dbReference type="PROSITE" id="PS50016">
    <property type="entry name" value="ZF_PHD_2"/>
    <property type="match status" value="1"/>
</dbReference>
<feature type="compositionally biased region" description="Low complexity" evidence="10">
    <location>
        <begin position="1055"/>
        <end position="1069"/>
    </location>
</feature>
<feature type="compositionally biased region" description="Basic and acidic residues" evidence="10">
    <location>
        <begin position="1509"/>
        <end position="1530"/>
    </location>
</feature>
<comment type="subcellular location">
    <subcellularLocation>
        <location evidence="1">Nucleus</location>
    </subcellularLocation>
</comment>
<dbReference type="PRINTS" id="PR00503">
    <property type="entry name" value="BROMODOMAIN"/>
</dbReference>
<dbReference type="EMBL" id="JAABOA010000604">
    <property type="protein sequence ID" value="KAF9583746.1"/>
    <property type="molecule type" value="Genomic_DNA"/>
</dbReference>
<feature type="compositionally biased region" description="Pro residues" evidence="10">
    <location>
        <begin position="1330"/>
        <end position="1348"/>
    </location>
</feature>
<dbReference type="FunFam" id="3.30.40.10:FF:000007">
    <property type="entry name" value="Bromodomain containing 1, isoform CRA_b"/>
    <property type="match status" value="1"/>
</dbReference>
<dbReference type="CDD" id="cd15670">
    <property type="entry name" value="ePHD_BRPF"/>
    <property type="match status" value="1"/>
</dbReference>
<evidence type="ECO:0000256" key="8">
    <source>
        <dbReference type="PROSITE-ProRule" id="PRU00035"/>
    </source>
</evidence>
<sequence>MNLNSTITATTPSRSHSSSSGRRRDRKGRIRYPKKGRPPKSRSGGGHESGEHAFFDLSATLGHFGHQHGDEHGDHHVNHSLLANHPASSRHDYGDEENKPREERSFIEFFPYLNPSIRLEVVDNSPVEVEDVKTEMSMEAKTTNADLQPAETAIKAEDAGMTMDMNSLEATATETKDLKTHPQDCHSVLTTPQAPGTASMTGVTSQPTGSGVVTDAGAHDVFHDSTEIPDKAAEIPAEKEEKLQGNHLSVGHLSSKANATHGEDQDMEAASDAEVFFDAKGFIDSEAEASSLNQSSSPEDPRATDKQQQQQTSSQTASTTAQTTEAMDVDRALTDSSTKTTGRDGASNQPAKDSIRKPTVTTDTADKQQQQQQRAIAGPLPHSSLEPKTPTSQLPKSSFRYIPQDDDDLEEYSLPAGHNVRYIEPTETELAERVEYDMDEQDEFWLREINAERRRQDLGEITSSTFEKIFDRLEKEWFDLTKNIPKPTENLPPEDSACNICDDGECENSNAIVFCDGCNLAVHQDCYGIPYIPEGQWLCRKCMLSPQMPVSCIFCPGEGGAFKQTTNSRWAHLLCASWIPEVGVANTVYMEPIDNIEKIPASRWRLTCYICKFRMGACIQCETKNCFRAFHVTCARKAHLYMKSRLSKVSSSGGEALVYRAHCHKHTPRDHKAAVDIAGAAALFADKNYKKKKKYRIVDDDSEDSDYARSDEGERLVQRRLSITGSDKGTLDASVAAAAAAALSGSRTSKAALAHQKHYSPGAPLAPVLIVQRLLPYVSKLGAKTTALKKATALQFLYTICKYWSLKRESRRGAPLLKRLHLEPWTASASAHRQTEEEKMKKLQTQLMLRGDLEKVRMLAELVRKRERAKLKRQELQNRYLCKIMFPLKTILEDTLIELERLDRQKYFAYPISAEEVRDYHEVIKDPISFQTMSEKLNAHKYQTVEEFAGDARRIYQNCLTYNKVETPYYRAASRQSKQADSLLQKALEDYESLDVDPLTGFLNIPIDPEIFSYNIVPFHKPDEDDGGDEDGLLISGAGSGERMSRDGMHLSSDISKTAIGSGASSSSSRKSKRRDSSVGPQLPAIPFVTSRSLRATKDRAAAGATAAGASTGGSSYRHISLDHSVGFRAMQVYSSFQDDHHARVRFRHRPEVPKLKTATLTRADLARARQMAGDGAPVVRLDENDELLEKLKQKSKRSRSVAVNLQSRLKPSIVDRAKVINKPAPKGWAYVVVDGEDDEDDEDEEEGDDNGPTREKSPVIVRDPVAEMRERERRRERQRELSNLRRREDRRLKKELKAAKTKARAESYARAKALKRLKKEMELAGGSPVDPPSPSPPPPSPPPPPKPSSVTSPKPRVTRSTRQNREESGANSRPAASDKRPDGGSANRTSDESAAGSKAVSYQDHILSMSRIGSTAPTLMSPSDKEAGSKFSGTSTIESERLKTNGHSSTLSGINSEVQALTLADAPDSSAGKDNGLGDVHGLYHARASKHGDKDSDLDQPSEGTSDLDERPKKRPRRSESRRSSQVEN</sequence>
<feature type="compositionally biased region" description="Basic and acidic residues" evidence="10">
    <location>
        <begin position="1265"/>
        <end position="1310"/>
    </location>
</feature>
<evidence type="ECO:0000256" key="5">
    <source>
        <dbReference type="ARBA" id="ARBA00022833"/>
    </source>
</evidence>
<dbReference type="PROSITE" id="PS01359">
    <property type="entry name" value="ZF_PHD_1"/>
    <property type="match status" value="1"/>
</dbReference>
<dbReference type="Pfam" id="PF13832">
    <property type="entry name" value="zf-HC5HC2H_2"/>
    <property type="match status" value="1"/>
</dbReference>
<keyword evidence="4 9" id="KW-0863">Zinc-finger</keyword>
<dbReference type="SUPFAM" id="SSF47370">
    <property type="entry name" value="Bromodomain"/>
    <property type="match status" value="1"/>
</dbReference>
<dbReference type="InterPro" id="IPR019787">
    <property type="entry name" value="Znf_PHD-finger"/>
</dbReference>
<dbReference type="InterPro" id="IPR019786">
    <property type="entry name" value="Zinc_finger_PHD-type_CS"/>
</dbReference>
<feature type="compositionally biased region" description="Low complexity" evidence="10">
    <location>
        <begin position="307"/>
        <end position="324"/>
    </location>
</feature>
<dbReference type="PROSITE" id="PS50014">
    <property type="entry name" value="BROMODOMAIN_2"/>
    <property type="match status" value="1"/>
</dbReference>
<feature type="region of interest" description="Disordered" evidence="10">
    <location>
        <begin position="1022"/>
        <end position="1091"/>
    </location>
</feature>
<dbReference type="PANTHER" id="PTHR13793">
    <property type="entry name" value="PHD FINGER PROTEINS"/>
    <property type="match status" value="1"/>
</dbReference>
<keyword evidence="2" id="KW-0479">Metal-binding</keyword>
<evidence type="ECO:0000256" key="3">
    <source>
        <dbReference type="ARBA" id="ARBA00022737"/>
    </source>
</evidence>
<evidence type="ECO:0000313" key="14">
    <source>
        <dbReference type="EMBL" id="KAF9583746.1"/>
    </source>
</evidence>
<evidence type="ECO:0000256" key="9">
    <source>
        <dbReference type="PROSITE-ProRule" id="PRU00146"/>
    </source>
</evidence>
<gene>
    <name evidence="14" type="primary">NTO1</name>
    <name evidence="14" type="ORF">BGW38_008679</name>
</gene>
<dbReference type="InterPro" id="IPR001965">
    <property type="entry name" value="Znf_PHD"/>
</dbReference>
<evidence type="ECO:0000256" key="7">
    <source>
        <dbReference type="ARBA" id="ARBA00023242"/>
    </source>
</evidence>
<evidence type="ECO:0000256" key="4">
    <source>
        <dbReference type="ARBA" id="ARBA00022771"/>
    </source>
</evidence>
<feature type="region of interest" description="Disordered" evidence="10">
    <location>
        <begin position="1238"/>
        <end position="1454"/>
    </location>
</feature>
<feature type="compositionally biased region" description="Polar residues" evidence="10">
    <location>
        <begin position="1412"/>
        <end position="1422"/>
    </location>
</feature>
<dbReference type="InterPro" id="IPR011011">
    <property type="entry name" value="Znf_FYVE_PHD"/>
</dbReference>
<dbReference type="PANTHER" id="PTHR13793:SF107">
    <property type="entry name" value="BROMODOMAIN-CONTAINING PROTEIN HOMOLOG"/>
    <property type="match status" value="1"/>
</dbReference>
<dbReference type="FunFam" id="3.30.40.10:FF:000008">
    <property type="entry name" value="Bromodomain containing 1, isoform CRA_a"/>
    <property type="match status" value="1"/>
</dbReference>
<feature type="region of interest" description="Disordered" evidence="10">
    <location>
        <begin position="1"/>
        <end position="51"/>
    </location>
</feature>
<evidence type="ECO:0000259" key="13">
    <source>
        <dbReference type="PROSITE" id="PS51805"/>
    </source>
</evidence>
<dbReference type="InterPro" id="IPR019542">
    <property type="entry name" value="Enhancer_polycomb-like_N"/>
</dbReference>
<keyword evidence="5" id="KW-0862">Zinc</keyword>
<dbReference type="InterPro" id="IPR050701">
    <property type="entry name" value="Histone_Mod_Regulator"/>
</dbReference>
<keyword evidence="15" id="KW-1185">Reference proteome</keyword>
<feature type="region of interest" description="Disordered" evidence="10">
    <location>
        <begin position="1466"/>
        <end position="1530"/>
    </location>
</feature>
<feature type="domain" description="Bromo" evidence="11">
    <location>
        <begin position="900"/>
        <end position="970"/>
    </location>
</feature>
<feature type="domain" description="PHD-type" evidence="13">
    <location>
        <begin position="549"/>
        <end position="667"/>
    </location>
</feature>
<dbReference type="SMART" id="SM00297">
    <property type="entry name" value="BROMO"/>
    <property type="match status" value="1"/>
</dbReference>
<dbReference type="OrthoDB" id="20839at2759"/>
<name>A0A9P6FZU2_9FUNG</name>
<dbReference type="GO" id="GO:0006357">
    <property type="term" value="P:regulation of transcription by RNA polymerase II"/>
    <property type="evidence" value="ECO:0007669"/>
    <property type="project" value="TreeGrafter"/>
</dbReference>
<dbReference type="Pfam" id="PF10513">
    <property type="entry name" value="EPL1"/>
    <property type="match status" value="1"/>
</dbReference>
<keyword evidence="7" id="KW-0539">Nucleus</keyword>
<evidence type="ECO:0000256" key="10">
    <source>
        <dbReference type="SAM" id="MobiDB-lite"/>
    </source>
</evidence>
<protein>
    <submittedName>
        <fullName evidence="14">NuA3 HAT complex component nto1</fullName>
    </submittedName>
</protein>
<feature type="compositionally biased region" description="Basic residues" evidence="10">
    <location>
        <begin position="21"/>
        <end position="40"/>
    </location>
</feature>
<dbReference type="Pfam" id="PF00439">
    <property type="entry name" value="Bromodomain"/>
    <property type="match status" value="1"/>
</dbReference>
<dbReference type="GO" id="GO:0005634">
    <property type="term" value="C:nucleus"/>
    <property type="evidence" value="ECO:0007669"/>
    <property type="project" value="UniProtKB-SubCell"/>
</dbReference>
<dbReference type="GO" id="GO:0008270">
    <property type="term" value="F:zinc ion binding"/>
    <property type="evidence" value="ECO:0007669"/>
    <property type="project" value="UniProtKB-KW"/>
</dbReference>
<evidence type="ECO:0000313" key="15">
    <source>
        <dbReference type="Proteomes" id="UP000780801"/>
    </source>
</evidence>
<feature type="region of interest" description="Disordered" evidence="10">
    <location>
        <begin position="288"/>
        <end position="402"/>
    </location>
</feature>
<accession>A0A9P6FZU2</accession>
<dbReference type="SMART" id="SM00249">
    <property type="entry name" value="PHD"/>
    <property type="match status" value="2"/>
</dbReference>
<dbReference type="Pfam" id="PF13831">
    <property type="entry name" value="PHD_2"/>
    <property type="match status" value="1"/>
</dbReference>
<dbReference type="Proteomes" id="UP000780801">
    <property type="component" value="Unassembled WGS sequence"/>
</dbReference>
<feature type="compositionally biased region" description="Polar residues" evidence="10">
    <location>
        <begin position="1"/>
        <end position="12"/>
    </location>
</feature>
<dbReference type="PROSITE" id="PS51805">
    <property type="entry name" value="EPHD"/>
    <property type="match status" value="1"/>
</dbReference>